<keyword evidence="2" id="KW-1185">Reference proteome</keyword>
<evidence type="ECO:0000313" key="2">
    <source>
        <dbReference type="Proteomes" id="UP000325780"/>
    </source>
</evidence>
<proteinExistence type="predicted"/>
<organism evidence="1 2">
    <name type="scientific">Aspergillus avenaceus</name>
    <dbReference type="NCBI Taxonomy" id="36643"/>
    <lineage>
        <taxon>Eukaryota</taxon>
        <taxon>Fungi</taxon>
        <taxon>Dikarya</taxon>
        <taxon>Ascomycota</taxon>
        <taxon>Pezizomycotina</taxon>
        <taxon>Eurotiomycetes</taxon>
        <taxon>Eurotiomycetidae</taxon>
        <taxon>Eurotiales</taxon>
        <taxon>Aspergillaceae</taxon>
        <taxon>Aspergillus</taxon>
        <taxon>Aspergillus subgen. Circumdati</taxon>
    </lineage>
</organism>
<protein>
    <submittedName>
        <fullName evidence="1">Uncharacterized protein</fullName>
    </submittedName>
</protein>
<dbReference type="Proteomes" id="UP000325780">
    <property type="component" value="Unassembled WGS sequence"/>
</dbReference>
<accession>A0A5N6TVU2</accession>
<evidence type="ECO:0000313" key="1">
    <source>
        <dbReference type="EMBL" id="KAE8150410.1"/>
    </source>
</evidence>
<dbReference type="EMBL" id="ML742095">
    <property type="protein sequence ID" value="KAE8150410.1"/>
    <property type="molecule type" value="Genomic_DNA"/>
</dbReference>
<gene>
    <name evidence="1" type="ORF">BDV25DRAFT_139896</name>
</gene>
<sequence length="231" mass="24791">MNIHTAEKEAFGVSILHSTRVDITLRTTTVAGPAEGGGSRNVMVCSPVEAKFIGLPFVAKAMTTSATRNLASRLTCIIVEIGIVVIPDPFSAPNFIYTFIGGVVVQPDAKCAPHSLRNGGSESDERQRQTHFIPGCLCLELSNSTTIQTVAAVLYRKILFAITLEGYGYAMRLPAKELSTSLLYLGDICGENAYFFGLAHIIIHTSLIAQGVDPQNVDTGTRTGKLSGFRI</sequence>
<dbReference type="AlphaFoldDB" id="A0A5N6TVU2"/>
<reference evidence="1 2" key="1">
    <citation type="submission" date="2019-04" db="EMBL/GenBank/DDBJ databases">
        <title>Friends and foes A comparative genomics study of 23 Aspergillus species from section Flavi.</title>
        <authorList>
            <consortium name="DOE Joint Genome Institute"/>
            <person name="Kjaerbolling I."/>
            <person name="Vesth T."/>
            <person name="Frisvad J.C."/>
            <person name="Nybo J.L."/>
            <person name="Theobald S."/>
            <person name="Kildgaard S."/>
            <person name="Isbrandt T."/>
            <person name="Kuo A."/>
            <person name="Sato A."/>
            <person name="Lyhne E.K."/>
            <person name="Kogle M.E."/>
            <person name="Wiebenga A."/>
            <person name="Kun R.S."/>
            <person name="Lubbers R.J."/>
            <person name="Makela M.R."/>
            <person name="Barry K."/>
            <person name="Chovatia M."/>
            <person name="Clum A."/>
            <person name="Daum C."/>
            <person name="Haridas S."/>
            <person name="He G."/>
            <person name="LaButti K."/>
            <person name="Lipzen A."/>
            <person name="Mondo S."/>
            <person name="Riley R."/>
            <person name="Salamov A."/>
            <person name="Simmons B.A."/>
            <person name="Magnuson J.K."/>
            <person name="Henrissat B."/>
            <person name="Mortensen U.H."/>
            <person name="Larsen T.O."/>
            <person name="Devries R.P."/>
            <person name="Grigoriev I.V."/>
            <person name="Machida M."/>
            <person name="Baker S.E."/>
            <person name="Andersen M.R."/>
        </authorList>
    </citation>
    <scope>NUCLEOTIDE SEQUENCE [LARGE SCALE GENOMIC DNA]</scope>
    <source>
        <strain evidence="1 2">IBT 18842</strain>
    </source>
</reference>
<name>A0A5N6TVU2_ASPAV</name>